<protein>
    <submittedName>
        <fullName evidence="2">Uncharacterized protein</fullName>
    </submittedName>
</protein>
<feature type="compositionally biased region" description="Basic and acidic residues" evidence="1">
    <location>
        <begin position="74"/>
        <end position="88"/>
    </location>
</feature>
<organism evidence="2 3">
    <name type="scientific">Trichonephila clavipes</name>
    <name type="common">Golden silk orbweaver</name>
    <name type="synonym">Nephila clavipes</name>
    <dbReference type="NCBI Taxonomy" id="2585209"/>
    <lineage>
        <taxon>Eukaryota</taxon>
        <taxon>Metazoa</taxon>
        <taxon>Ecdysozoa</taxon>
        <taxon>Arthropoda</taxon>
        <taxon>Chelicerata</taxon>
        <taxon>Arachnida</taxon>
        <taxon>Araneae</taxon>
        <taxon>Araneomorphae</taxon>
        <taxon>Entelegynae</taxon>
        <taxon>Araneoidea</taxon>
        <taxon>Nephilidae</taxon>
        <taxon>Trichonephila</taxon>
    </lineage>
</organism>
<sequence length="88" mass="10180">MGIRTGSLDNNGSRHKSSSFQSVQRRSIDSQYCRKKGSGVKRELEEKGIRKRSRKEETVMSNTSSYNLRPRSGRRVESRPTMEMKTQK</sequence>
<proteinExistence type="predicted"/>
<name>A0A8X6SYD7_TRICX</name>
<reference evidence="2" key="1">
    <citation type="submission" date="2020-08" db="EMBL/GenBank/DDBJ databases">
        <title>Multicomponent nature underlies the extraordinary mechanical properties of spider dragline silk.</title>
        <authorList>
            <person name="Kono N."/>
            <person name="Nakamura H."/>
            <person name="Mori M."/>
            <person name="Yoshida Y."/>
            <person name="Ohtoshi R."/>
            <person name="Malay A.D."/>
            <person name="Moran D.A.P."/>
            <person name="Tomita M."/>
            <person name="Numata K."/>
            <person name="Arakawa K."/>
        </authorList>
    </citation>
    <scope>NUCLEOTIDE SEQUENCE</scope>
</reference>
<evidence type="ECO:0000256" key="1">
    <source>
        <dbReference type="SAM" id="MobiDB-lite"/>
    </source>
</evidence>
<dbReference type="Proteomes" id="UP000887159">
    <property type="component" value="Unassembled WGS sequence"/>
</dbReference>
<dbReference type="AlphaFoldDB" id="A0A8X6SYD7"/>
<feature type="compositionally biased region" description="Basic and acidic residues" evidence="1">
    <location>
        <begin position="40"/>
        <end position="58"/>
    </location>
</feature>
<accession>A0A8X6SYD7</accession>
<evidence type="ECO:0000313" key="2">
    <source>
        <dbReference type="EMBL" id="GFY20275.1"/>
    </source>
</evidence>
<comment type="caution">
    <text evidence="2">The sequence shown here is derived from an EMBL/GenBank/DDBJ whole genome shotgun (WGS) entry which is preliminary data.</text>
</comment>
<gene>
    <name evidence="2" type="ORF">TNCV_209071</name>
</gene>
<evidence type="ECO:0000313" key="3">
    <source>
        <dbReference type="Proteomes" id="UP000887159"/>
    </source>
</evidence>
<keyword evidence="3" id="KW-1185">Reference proteome</keyword>
<feature type="region of interest" description="Disordered" evidence="1">
    <location>
        <begin position="1"/>
        <end position="88"/>
    </location>
</feature>
<dbReference type="EMBL" id="BMAU01021355">
    <property type="protein sequence ID" value="GFY20275.1"/>
    <property type="molecule type" value="Genomic_DNA"/>
</dbReference>